<sequence>MSISDRILIVHPWRYFGTFGDIFTNVLNYPKVADHGKVDVDRIKEANAAMSRRVDSDNFKVCGRCSEIADPANPPADGIYHAFVSSAAAGRLRHHHHRLQIQKSLDPSGPSKSKRFLPAVVEAKNSQYN</sequence>
<evidence type="ECO:0000313" key="2">
    <source>
        <dbReference type="Proteomes" id="UP000261560"/>
    </source>
</evidence>
<reference evidence="1" key="2">
    <citation type="submission" date="2025-09" db="UniProtKB">
        <authorList>
            <consortium name="Ensembl"/>
        </authorList>
    </citation>
    <scope>IDENTIFICATION</scope>
</reference>
<dbReference type="AlphaFoldDB" id="A0A3B3CX83"/>
<organism evidence="1 2">
    <name type="scientific">Oryzias melastigma</name>
    <name type="common">Marine medaka</name>
    <dbReference type="NCBI Taxonomy" id="30732"/>
    <lineage>
        <taxon>Eukaryota</taxon>
        <taxon>Metazoa</taxon>
        <taxon>Chordata</taxon>
        <taxon>Craniata</taxon>
        <taxon>Vertebrata</taxon>
        <taxon>Euteleostomi</taxon>
        <taxon>Actinopterygii</taxon>
        <taxon>Neopterygii</taxon>
        <taxon>Teleostei</taxon>
        <taxon>Neoteleostei</taxon>
        <taxon>Acanthomorphata</taxon>
        <taxon>Ovalentaria</taxon>
        <taxon>Atherinomorphae</taxon>
        <taxon>Beloniformes</taxon>
        <taxon>Adrianichthyidae</taxon>
        <taxon>Oryziinae</taxon>
        <taxon>Oryzias</taxon>
    </lineage>
</organism>
<protein>
    <submittedName>
        <fullName evidence="1">Uncharacterized protein</fullName>
    </submittedName>
</protein>
<dbReference type="Ensembl" id="ENSOMET00000016496.1">
    <property type="protein sequence ID" value="ENSOMEP00000021764.1"/>
    <property type="gene ID" value="ENSOMEG00000023966.1"/>
</dbReference>
<name>A0A3B3CX83_ORYME</name>
<keyword evidence="2" id="KW-1185">Reference proteome</keyword>
<accession>A0A3B3CX83</accession>
<evidence type="ECO:0000313" key="1">
    <source>
        <dbReference type="Ensembl" id="ENSOMEP00000021764.1"/>
    </source>
</evidence>
<proteinExistence type="predicted"/>
<reference evidence="1" key="1">
    <citation type="submission" date="2025-08" db="UniProtKB">
        <authorList>
            <consortium name="Ensembl"/>
        </authorList>
    </citation>
    <scope>IDENTIFICATION</scope>
</reference>
<dbReference type="PaxDb" id="30732-ENSOMEP00000021764"/>
<dbReference type="STRING" id="30732.ENSOMEP00000021764"/>
<dbReference type="Proteomes" id="UP000261560">
    <property type="component" value="Unplaced"/>
</dbReference>